<evidence type="ECO:0000256" key="2">
    <source>
        <dbReference type="SAM" id="MobiDB-lite"/>
    </source>
</evidence>
<feature type="compositionally biased region" description="Polar residues" evidence="2">
    <location>
        <begin position="701"/>
        <end position="715"/>
    </location>
</feature>
<keyword evidence="1" id="KW-0479">Metal-binding</keyword>
<dbReference type="Proteomes" id="UP000515154">
    <property type="component" value="Linkage group LG1"/>
</dbReference>
<organism evidence="4 5">
    <name type="scientific">Octopus sinensis</name>
    <name type="common">East Asian common octopus</name>
    <dbReference type="NCBI Taxonomy" id="2607531"/>
    <lineage>
        <taxon>Eukaryota</taxon>
        <taxon>Metazoa</taxon>
        <taxon>Spiralia</taxon>
        <taxon>Lophotrochozoa</taxon>
        <taxon>Mollusca</taxon>
        <taxon>Cephalopoda</taxon>
        <taxon>Coleoidea</taxon>
        <taxon>Octopodiformes</taxon>
        <taxon>Octopoda</taxon>
        <taxon>Incirrata</taxon>
        <taxon>Octopodidae</taxon>
        <taxon>Octopus</taxon>
    </lineage>
</organism>
<proteinExistence type="predicted"/>
<evidence type="ECO:0000256" key="1">
    <source>
        <dbReference type="PROSITE-ProRule" id="PRU00042"/>
    </source>
</evidence>
<reference evidence="5" key="1">
    <citation type="submission" date="2025-08" db="UniProtKB">
        <authorList>
            <consortium name="RefSeq"/>
        </authorList>
    </citation>
    <scope>IDENTIFICATION</scope>
</reference>
<keyword evidence="4" id="KW-1185">Reference proteome</keyword>
<keyword evidence="1" id="KW-0862">Zinc</keyword>
<feature type="compositionally biased region" description="Polar residues" evidence="2">
    <location>
        <begin position="647"/>
        <end position="656"/>
    </location>
</feature>
<dbReference type="InterPro" id="IPR013087">
    <property type="entry name" value="Znf_C2H2_type"/>
</dbReference>
<keyword evidence="5" id="KW-0418">Kinase</keyword>
<evidence type="ECO:0000313" key="4">
    <source>
        <dbReference type="Proteomes" id="UP000515154"/>
    </source>
</evidence>
<feature type="compositionally biased region" description="Low complexity" evidence="2">
    <location>
        <begin position="402"/>
        <end position="425"/>
    </location>
</feature>
<dbReference type="GO" id="GO:0016301">
    <property type="term" value="F:kinase activity"/>
    <property type="evidence" value="ECO:0007669"/>
    <property type="project" value="UniProtKB-KW"/>
</dbReference>
<feature type="compositionally biased region" description="Low complexity" evidence="2">
    <location>
        <begin position="433"/>
        <end position="443"/>
    </location>
</feature>
<dbReference type="GO" id="GO:0008270">
    <property type="term" value="F:zinc ion binding"/>
    <property type="evidence" value="ECO:0007669"/>
    <property type="project" value="UniProtKB-KW"/>
</dbReference>
<feature type="compositionally biased region" description="Low complexity" evidence="2">
    <location>
        <begin position="246"/>
        <end position="284"/>
    </location>
</feature>
<keyword evidence="5" id="KW-0808">Transferase</keyword>
<dbReference type="AlphaFoldDB" id="A0A7E6F5U7"/>
<dbReference type="Gene3D" id="3.30.160.60">
    <property type="entry name" value="Classic Zinc Finger"/>
    <property type="match status" value="1"/>
</dbReference>
<gene>
    <name evidence="5" type="primary">LOC115217868</name>
</gene>
<dbReference type="PROSITE" id="PS50157">
    <property type="entry name" value="ZINC_FINGER_C2H2_2"/>
    <property type="match status" value="1"/>
</dbReference>
<accession>A0A7E6F5U7</accession>
<feature type="compositionally biased region" description="Basic and acidic residues" evidence="2">
    <location>
        <begin position="685"/>
        <end position="700"/>
    </location>
</feature>
<feature type="compositionally biased region" description="Basic and acidic residues" evidence="2">
    <location>
        <begin position="573"/>
        <end position="588"/>
    </location>
</feature>
<dbReference type="PROSITE" id="PS00028">
    <property type="entry name" value="ZINC_FINGER_C2H2_1"/>
    <property type="match status" value="1"/>
</dbReference>
<feature type="compositionally biased region" description="Polar residues" evidence="2">
    <location>
        <begin position="472"/>
        <end position="487"/>
    </location>
</feature>
<name>A0A7E6F5U7_9MOLL</name>
<evidence type="ECO:0000259" key="3">
    <source>
        <dbReference type="PROSITE" id="PS50157"/>
    </source>
</evidence>
<dbReference type="SMART" id="SM00355">
    <property type="entry name" value="ZnF_C2H2"/>
    <property type="match status" value="4"/>
</dbReference>
<dbReference type="RefSeq" id="XP_036362685.1">
    <property type="nucleotide sequence ID" value="XM_036506792.1"/>
</dbReference>
<feature type="compositionally biased region" description="Polar residues" evidence="2">
    <location>
        <begin position="541"/>
        <end position="557"/>
    </location>
</feature>
<sequence>MHAVMYNHLTNSCSNSVVDSTNQCHIKIKTEDDKDLGSCNFSPNYKNSSKLLLNGSNSNVDFTMSAKGGGNQTFSTSQESKSCFKESSDVSNQKNFLLDKVLGHSVENLMKFAEILYKCTLCTTLPSILTSRDSFISHVNDQHLTKKQSYKDCQHCNFNFSTEEDLRAHCRFSHGIETSDTELDSPEASPIDEFTNKSGTEISTENQCTISDPNKTMQYRTSRFVMDTVHGKQRQLAPSAPLFGQVNGNSVASSSSSTGTNISVNNNSSNGCANSNSNNKISVNSVKDSVKPEKMTMEENITRLQQLADQILISNTRLHAGGNSSGFHSAMSNPSYTHDFGKYTKLIREGGNIVYFCQVCNCKCQARAAFLSHCSSYQHRARVETADRSVSSDQQIQHHHQSQQQQHKQQLTTLPPLPTHSQSLPHPIPPQTNIHSSHQNIQSHHQKQHQQQKQPQQPQQKLSPNFKRESSHCPSNSNGNYVSTKKVSSYSSMPSSLTSSSSSSAYSPTSLLEDSSNNDTNNATTSSSHNSNNCKTDSDDNSVTQPSTQPNSRSHATNIPLGGERLSPVSSDTPKEVSDNELDKETKSQEVTSDGEPNSDRESAPRQRRKRHAPVAVRHQPQLTTSWSDSDSDEEFNSSKNNKKTADNMSLTAGENSSLEKLSCKSKEDKNQVHASSSDQTVNEQSKDFPPLKKTKDTSDRSFTNKQSSSSNNQDVLENQTQFSSMEQTFPQAVDSLGMLSSVVESLLIHPNQSMSTSQSLEKVLGTTIKTEPEDQSENDIGLKGIYRCSFCDFVCYDIRDYEEHFIREHDSDLLDANITDSSGKSVHGEYWKMLKIKEVLPELLVGCAKGYVSRDLLLQKISMLLNIPEMVHWGPACNKAVREEFPSSMAQRKGKFKKYYFGVALIEQLQEQEELSDSENVTYQPLRDLSQDLEKILQFLPELVFWTGDFDMGISRDEVLQLLGQKIEEPGVQYWGVQCNRAMRFLFPSIHMKRKGKFKTTVYFGVDFMKNFTRQIPHTFESDQMMFIKSEPIDDSYEDSSTSHLQGMTLSIFPTSTSSVANPNSQTTSTAMSMDFTTSETNP</sequence>
<feature type="compositionally biased region" description="Polar residues" evidence="2">
    <location>
        <begin position="673"/>
        <end position="684"/>
    </location>
</feature>
<feature type="compositionally biased region" description="Basic and acidic residues" evidence="2">
    <location>
        <begin position="662"/>
        <end position="672"/>
    </location>
</feature>
<feature type="compositionally biased region" description="Low complexity" evidence="2">
    <location>
        <begin position="451"/>
        <end position="461"/>
    </location>
</feature>
<keyword evidence="1" id="KW-0863">Zinc-finger</keyword>
<feature type="domain" description="C2H2-type" evidence="3">
    <location>
        <begin position="151"/>
        <end position="179"/>
    </location>
</feature>
<evidence type="ECO:0000313" key="5">
    <source>
        <dbReference type="RefSeq" id="XP_036362685.1"/>
    </source>
</evidence>
<feature type="region of interest" description="Disordered" evidence="2">
    <location>
        <begin position="240"/>
        <end position="284"/>
    </location>
</feature>
<feature type="compositionally biased region" description="Low complexity" evidence="2">
    <location>
        <begin position="488"/>
        <end position="533"/>
    </location>
</feature>
<protein>
    <submittedName>
        <fullName evidence="5">Probable serine/threonine-protein kinase DDB_G0282963 isoform X2</fullName>
    </submittedName>
</protein>
<feature type="region of interest" description="Disordered" evidence="2">
    <location>
        <begin position="385"/>
        <end position="715"/>
    </location>
</feature>
<feature type="region of interest" description="Disordered" evidence="2">
    <location>
        <begin position="1057"/>
        <end position="1084"/>
    </location>
</feature>